<reference evidence="2" key="1">
    <citation type="journal article" date="2017" name="Nat. Commun.">
        <title>The asparagus genome sheds light on the origin and evolution of a young Y chromosome.</title>
        <authorList>
            <person name="Harkess A."/>
            <person name="Zhou J."/>
            <person name="Xu C."/>
            <person name="Bowers J.E."/>
            <person name="Van der Hulst R."/>
            <person name="Ayyampalayam S."/>
            <person name="Mercati F."/>
            <person name="Riccardi P."/>
            <person name="McKain M.R."/>
            <person name="Kakrana A."/>
            <person name="Tang H."/>
            <person name="Ray J."/>
            <person name="Groenendijk J."/>
            <person name="Arikit S."/>
            <person name="Mathioni S.M."/>
            <person name="Nakano M."/>
            <person name="Shan H."/>
            <person name="Telgmann-Rauber A."/>
            <person name="Kanno A."/>
            <person name="Yue Z."/>
            <person name="Chen H."/>
            <person name="Li W."/>
            <person name="Chen Y."/>
            <person name="Xu X."/>
            <person name="Zhang Y."/>
            <person name="Luo S."/>
            <person name="Chen H."/>
            <person name="Gao J."/>
            <person name="Mao Z."/>
            <person name="Pires J.C."/>
            <person name="Luo M."/>
            <person name="Kudrna D."/>
            <person name="Wing R.A."/>
            <person name="Meyers B.C."/>
            <person name="Yi K."/>
            <person name="Kong H."/>
            <person name="Lavrijsen P."/>
            <person name="Sunseri F."/>
            <person name="Falavigna A."/>
            <person name="Ye Y."/>
            <person name="Leebens-Mack J.H."/>
            <person name="Chen G."/>
        </authorList>
    </citation>
    <scope>NUCLEOTIDE SEQUENCE [LARGE SCALE GENOMIC DNA]</scope>
    <source>
        <strain evidence="2">cv. DH0086</strain>
    </source>
</reference>
<feature type="non-terminal residue" evidence="1">
    <location>
        <position position="1"/>
    </location>
</feature>
<gene>
    <name evidence="1" type="ORF">A4U43_C01F18280</name>
</gene>
<protein>
    <submittedName>
        <fullName evidence="1">Uncharacterized protein</fullName>
    </submittedName>
</protein>
<proteinExistence type="predicted"/>
<evidence type="ECO:0000313" key="2">
    <source>
        <dbReference type="Proteomes" id="UP000243459"/>
    </source>
</evidence>
<sequence>ELQALSLDYNGPKGLGGVMPKSVANLSTNLQWLALGVTRFLEEYLKKLGILQA</sequence>
<dbReference type="Proteomes" id="UP000243459">
    <property type="component" value="Chromosome 1"/>
</dbReference>
<keyword evidence="2" id="KW-1185">Reference proteome</keyword>
<organism evidence="1 2">
    <name type="scientific">Asparagus officinalis</name>
    <name type="common">Garden asparagus</name>
    <dbReference type="NCBI Taxonomy" id="4686"/>
    <lineage>
        <taxon>Eukaryota</taxon>
        <taxon>Viridiplantae</taxon>
        <taxon>Streptophyta</taxon>
        <taxon>Embryophyta</taxon>
        <taxon>Tracheophyta</taxon>
        <taxon>Spermatophyta</taxon>
        <taxon>Magnoliopsida</taxon>
        <taxon>Liliopsida</taxon>
        <taxon>Asparagales</taxon>
        <taxon>Asparagaceae</taxon>
        <taxon>Asparagoideae</taxon>
        <taxon>Asparagus</taxon>
    </lineage>
</organism>
<dbReference type="Gramene" id="ONK80488">
    <property type="protein sequence ID" value="ONK80488"/>
    <property type="gene ID" value="A4U43_C01F18280"/>
</dbReference>
<dbReference type="EMBL" id="CM007381">
    <property type="protein sequence ID" value="ONK80488.1"/>
    <property type="molecule type" value="Genomic_DNA"/>
</dbReference>
<evidence type="ECO:0000313" key="1">
    <source>
        <dbReference type="EMBL" id="ONK80488.1"/>
    </source>
</evidence>
<dbReference type="AlphaFoldDB" id="A0A5P1FQJ5"/>
<name>A0A5P1FQJ5_ASPOF</name>
<accession>A0A5P1FQJ5</accession>